<dbReference type="EMBL" id="BART01029918">
    <property type="protein sequence ID" value="GAH12196.1"/>
    <property type="molecule type" value="Genomic_DNA"/>
</dbReference>
<dbReference type="AlphaFoldDB" id="X1CUL3"/>
<organism evidence="3">
    <name type="scientific">marine sediment metagenome</name>
    <dbReference type="NCBI Taxonomy" id="412755"/>
    <lineage>
        <taxon>unclassified sequences</taxon>
        <taxon>metagenomes</taxon>
        <taxon>ecological metagenomes</taxon>
    </lineage>
</organism>
<keyword evidence="2" id="KW-0119">Carbohydrate metabolism</keyword>
<name>X1CUL3_9ZZZZ</name>
<sequence>ERWTMEGPTHHFALGIGHIAHKIERLARTLNVEYVLVTPETKPAL</sequence>
<evidence type="ECO:0000313" key="3">
    <source>
        <dbReference type="EMBL" id="GAH12196.1"/>
    </source>
</evidence>
<proteinExistence type="predicted"/>
<dbReference type="GO" id="GO:0016853">
    <property type="term" value="F:isomerase activity"/>
    <property type="evidence" value="ECO:0007669"/>
    <property type="project" value="UniProtKB-KW"/>
</dbReference>
<accession>X1CUL3</accession>
<protein>
    <recommendedName>
        <fullName evidence="4">L-fucose isomerase C-terminal domain-containing protein</fullName>
    </recommendedName>
</protein>
<dbReference type="SUPFAM" id="SSF50443">
    <property type="entry name" value="FucI/AraA C-terminal domain-like"/>
    <property type="match status" value="1"/>
</dbReference>
<evidence type="ECO:0008006" key="4">
    <source>
        <dbReference type="Google" id="ProtNLM"/>
    </source>
</evidence>
<gene>
    <name evidence="3" type="ORF">S01H4_52378</name>
</gene>
<dbReference type="InterPro" id="IPR004216">
    <property type="entry name" value="Fuc/Ara_isomerase_C"/>
</dbReference>
<comment type="caution">
    <text evidence="3">The sequence shown here is derived from an EMBL/GenBank/DDBJ whole genome shotgun (WGS) entry which is preliminary data.</text>
</comment>
<feature type="non-terminal residue" evidence="3">
    <location>
        <position position="1"/>
    </location>
</feature>
<evidence type="ECO:0000256" key="1">
    <source>
        <dbReference type="ARBA" id="ARBA00023235"/>
    </source>
</evidence>
<evidence type="ECO:0000256" key="2">
    <source>
        <dbReference type="ARBA" id="ARBA00023277"/>
    </source>
</evidence>
<keyword evidence="1" id="KW-0413">Isomerase</keyword>
<reference evidence="3" key="1">
    <citation type="journal article" date="2014" name="Front. Microbiol.">
        <title>High frequency of phylogenetically diverse reductive dehalogenase-homologous genes in deep subseafloor sedimentary metagenomes.</title>
        <authorList>
            <person name="Kawai M."/>
            <person name="Futagami T."/>
            <person name="Toyoda A."/>
            <person name="Takaki Y."/>
            <person name="Nishi S."/>
            <person name="Hori S."/>
            <person name="Arai W."/>
            <person name="Tsubouchi T."/>
            <person name="Morono Y."/>
            <person name="Uchiyama I."/>
            <person name="Ito T."/>
            <person name="Fujiyama A."/>
            <person name="Inagaki F."/>
            <person name="Takami H."/>
        </authorList>
    </citation>
    <scope>NUCLEOTIDE SEQUENCE</scope>
    <source>
        <strain evidence="3">Expedition CK06-06</strain>
    </source>
</reference>